<dbReference type="KEGG" id="ail:FLP10_09830"/>
<accession>A0A5C1YM36</accession>
<sequence>MTSIDSVSIEATDPVVAERFYAEAFGLGERIRVIETDAPTSGFRGYTLSLTVPRPGDVRLLVDRAVAAGATVVKPIAKNLWGVGATVQAPDGAIWKIATTAKKDTTPATGAVDSIVLLLGAEDVTATKRFYVDHGLKLGKSFGSYAEFDLPGTAVKLGVYKRRALAKDAGVDEAGTGSHRIRIASREGATFTDPDGFVWGQAA</sequence>
<gene>
    <name evidence="1" type="ORF">FLP10_09830</name>
</gene>
<dbReference type="SUPFAM" id="SSF54593">
    <property type="entry name" value="Glyoxalase/Bleomycin resistance protein/Dihydroxybiphenyl dioxygenase"/>
    <property type="match status" value="2"/>
</dbReference>
<dbReference type="PANTHER" id="PTHR36503">
    <property type="entry name" value="BLR2520 PROTEIN"/>
    <property type="match status" value="1"/>
</dbReference>
<evidence type="ECO:0000313" key="2">
    <source>
        <dbReference type="Proteomes" id="UP000324678"/>
    </source>
</evidence>
<proteinExistence type="predicted"/>
<dbReference type="Gene3D" id="3.10.180.10">
    <property type="entry name" value="2,3-Dihydroxybiphenyl 1,2-Dioxygenase, domain 1"/>
    <property type="match status" value="2"/>
</dbReference>
<evidence type="ECO:0000313" key="1">
    <source>
        <dbReference type="EMBL" id="QEO16187.1"/>
    </source>
</evidence>
<dbReference type="EMBL" id="CP043505">
    <property type="protein sequence ID" value="QEO16187.1"/>
    <property type="molecule type" value="Genomic_DNA"/>
</dbReference>
<name>A0A5C1YM36_9MICO</name>
<reference evidence="1 2" key="1">
    <citation type="submission" date="2019-09" db="EMBL/GenBank/DDBJ databases">
        <title>Genome sequencing of strain KACC 19306.</title>
        <authorList>
            <person name="Heo J."/>
            <person name="Kim S.-J."/>
            <person name="Kim J.-S."/>
            <person name="Hong S.-B."/>
            <person name="Kwon S.-W."/>
        </authorList>
    </citation>
    <scope>NUCLEOTIDE SEQUENCE [LARGE SCALE GENOMIC DNA]</scope>
    <source>
        <strain evidence="1 2">KACC 19306</strain>
    </source>
</reference>
<dbReference type="InterPro" id="IPR029068">
    <property type="entry name" value="Glyas_Bleomycin-R_OHBP_Dase"/>
</dbReference>
<dbReference type="AlphaFoldDB" id="A0A5C1YM36"/>
<dbReference type="PANTHER" id="PTHR36503:SF1">
    <property type="entry name" value="BLR2520 PROTEIN"/>
    <property type="match status" value="1"/>
</dbReference>
<dbReference type="OrthoDB" id="4825162at2"/>
<organism evidence="1 2">
    <name type="scientific">Agromyces intestinalis</name>
    <dbReference type="NCBI Taxonomy" id="2592652"/>
    <lineage>
        <taxon>Bacteria</taxon>
        <taxon>Bacillati</taxon>
        <taxon>Actinomycetota</taxon>
        <taxon>Actinomycetes</taxon>
        <taxon>Micrococcales</taxon>
        <taxon>Microbacteriaceae</taxon>
        <taxon>Agromyces</taxon>
    </lineage>
</organism>
<keyword evidence="2" id="KW-1185">Reference proteome</keyword>
<dbReference type="Proteomes" id="UP000324678">
    <property type="component" value="Chromosome"/>
</dbReference>
<protein>
    <submittedName>
        <fullName evidence="1">Glyoxalase</fullName>
    </submittedName>
</protein>